<dbReference type="SUPFAM" id="SSF103473">
    <property type="entry name" value="MFS general substrate transporter"/>
    <property type="match status" value="1"/>
</dbReference>
<dbReference type="Gene3D" id="1.20.1250.20">
    <property type="entry name" value="MFS general substrate transporter like domains"/>
    <property type="match status" value="2"/>
</dbReference>
<feature type="transmembrane region" description="Helical" evidence="8">
    <location>
        <begin position="132"/>
        <end position="153"/>
    </location>
</feature>
<evidence type="ECO:0000256" key="4">
    <source>
        <dbReference type="ARBA" id="ARBA00022847"/>
    </source>
</evidence>
<dbReference type="PROSITE" id="PS50850">
    <property type="entry name" value="MFS"/>
    <property type="match status" value="1"/>
</dbReference>
<dbReference type="Proteomes" id="UP000008711">
    <property type="component" value="Unassembled WGS sequence"/>
</dbReference>
<reference evidence="10 11" key="2">
    <citation type="journal article" date="2008" name="Bioinformatics">
        <title>Assembly reconciliation.</title>
        <authorList>
            <person name="Zimin A.V."/>
            <person name="Smith D.R."/>
            <person name="Sutton G."/>
            <person name="Yorke J.A."/>
        </authorList>
    </citation>
    <scope>NUCLEOTIDE SEQUENCE [LARGE SCALE GENOMIC DNA]</scope>
    <source>
        <strain evidence="10 11">TSC#14021-0224.01</strain>
    </source>
</reference>
<sequence>MQWSLRCTMTIKSFNLVVKGPKWGVRHVQVLFLFTCATLVVAQRFNMSVAIVAFTNANSSNPNYPEYRLTEPQKSYILSSPFWGSCCTHMMSGYISSRFGAKVMLLAIMLLVALLSIATPFALAWGGWQLLFWVRFVQGLVMGGMWPCLYTHLAKWCPKKEANRMGGVMTTGLDCGTIMGFALSGVLSASPLGWPSTFYVPGYLGIVWCFIFLRYGANSPSESKFISLAERKHIQLALEQNQVIRGAAPPVPWLQILTSRPFIVLAFCKMSQACSFYTMMQQIPRFIHGIFHLSIAMNALLSALPFVVMLMSSYGYIFLAEYLTRRRDISLPMLRKTINSFATWTPAVALVTLSYVSEQNVVGTMFCLIAASGAISGQVIGSSLNHVDLSPNFAGLLIGISTTLMSAAGVISPIIIGLTVTEESDRSQWRIVFLGISVTLFLGNLMYLIFGEMTVQSWNNSPSKETETEASPKTQPAPASAAEETISVERFSYL</sequence>
<evidence type="ECO:0000259" key="9">
    <source>
        <dbReference type="PROSITE" id="PS50850"/>
    </source>
</evidence>
<keyword evidence="5 8" id="KW-1133">Transmembrane helix</keyword>
<dbReference type="PANTHER" id="PTHR11662">
    <property type="entry name" value="SOLUTE CARRIER FAMILY 17"/>
    <property type="match status" value="1"/>
</dbReference>
<feature type="transmembrane region" description="Helical" evidence="8">
    <location>
        <begin position="338"/>
        <end position="356"/>
    </location>
</feature>
<dbReference type="GO" id="GO:0006820">
    <property type="term" value="P:monoatomic anion transport"/>
    <property type="evidence" value="ECO:0007669"/>
    <property type="project" value="TreeGrafter"/>
</dbReference>
<evidence type="ECO:0000256" key="3">
    <source>
        <dbReference type="ARBA" id="ARBA00022692"/>
    </source>
</evidence>
<evidence type="ECO:0000313" key="10">
    <source>
        <dbReference type="EMBL" id="EDV56705.2"/>
    </source>
</evidence>
<dbReference type="Pfam" id="PF07690">
    <property type="entry name" value="MFS_1"/>
    <property type="match status" value="1"/>
</dbReference>
<evidence type="ECO:0000256" key="7">
    <source>
        <dbReference type="SAM" id="MobiDB-lite"/>
    </source>
</evidence>
<keyword evidence="11" id="KW-1185">Reference proteome</keyword>
<dbReference type="InterPro" id="IPR036259">
    <property type="entry name" value="MFS_trans_sf"/>
</dbReference>
<dbReference type="InterPro" id="IPR050382">
    <property type="entry name" value="MFS_Na/Anion_cotransporter"/>
</dbReference>
<feature type="transmembrane region" description="Helical" evidence="8">
    <location>
        <begin position="165"/>
        <end position="186"/>
    </location>
</feature>
<evidence type="ECO:0000256" key="5">
    <source>
        <dbReference type="ARBA" id="ARBA00022989"/>
    </source>
</evidence>
<reference evidence="10 11" key="1">
    <citation type="journal article" date="2007" name="Nature">
        <title>Evolution of genes and genomes on the Drosophila phylogeny.</title>
        <authorList>
            <consortium name="Drosophila 12 Genomes Consortium"/>
            <person name="Clark A.G."/>
            <person name="Eisen M.B."/>
            <person name="Smith D.R."/>
            <person name="Bergman C.M."/>
            <person name="Oliver B."/>
            <person name="Markow T.A."/>
            <person name="Kaufman T.C."/>
            <person name="Kellis M."/>
            <person name="Gelbart W."/>
            <person name="Iyer V.N."/>
            <person name="Pollard D.A."/>
            <person name="Sackton T.B."/>
            <person name="Larracuente A.M."/>
            <person name="Singh N.D."/>
            <person name="Abad J.P."/>
            <person name="Abt D.N."/>
            <person name="Adryan B."/>
            <person name="Aguade M."/>
            <person name="Akashi H."/>
            <person name="Anderson W.W."/>
            <person name="Aquadro C.F."/>
            <person name="Ardell D.H."/>
            <person name="Arguello R."/>
            <person name="Artieri C.G."/>
            <person name="Barbash D.A."/>
            <person name="Barker D."/>
            <person name="Barsanti P."/>
            <person name="Batterham P."/>
            <person name="Batzoglou S."/>
            <person name="Begun D."/>
            <person name="Bhutkar A."/>
            <person name="Blanco E."/>
            <person name="Bosak S.A."/>
            <person name="Bradley R.K."/>
            <person name="Brand A.D."/>
            <person name="Brent M.R."/>
            <person name="Brooks A.N."/>
            <person name="Brown R.H."/>
            <person name="Butlin R.K."/>
            <person name="Caggese C."/>
            <person name="Calvi B.R."/>
            <person name="Bernardo de Carvalho A."/>
            <person name="Caspi A."/>
            <person name="Castrezana S."/>
            <person name="Celniker S.E."/>
            <person name="Chang J.L."/>
            <person name="Chapple C."/>
            <person name="Chatterji S."/>
            <person name="Chinwalla A."/>
            <person name="Civetta A."/>
            <person name="Clifton S.W."/>
            <person name="Comeron J.M."/>
            <person name="Costello J.C."/>
            <person name="Coyne J.A."/>
            <person name="Daub J."/>
            <person name="David R.G."/>
            <person name="Delcher A.L."/>
            <person name="Delehaunty K."/>
            <person name="Do C.B."/>
            <person name="Ebling H."/>
            <person name="Edwards K."/>
            <person name="Eickbush T."/>
            <person name="Evans J.D."/>
            <person name="Filipski A."/>
            <person name="Findeiss S."/>
            <person name="Freyhult E."/>
            <person name="Fulton L."/>
            <person name="Fulton R."/>
            <person name="Garcia A.C."/>
            <person name="Gardiner A."/>
            <person name="Garfield D.A."/>
            <person name="Garvin B.E."/>
            <person name="Gibson G."/>
            <person name="Gilbert D."/>
            <person name="Gnerre S."/>
            <person name="Godfrey J."/>
            <person name="Good R."/>
            <person name="Gotea V."/>
            <person name="Gravely B."/>
            <person name="Greenberg A.J."/>
            <person name="Griffiths-Jones S."/>
            <person name="Gross S."/>
            <person name="Guigo R."/>
            <person name="Gustafson E.A."/>
            <person name="Haerty W."/>
            <person name="Hahn M.W."/>
            <person name="Halligan D.L."/>
            <person name="Halpern A.L."/>
            <person name="Halter G.M."/>
            <person name="Han M.V."/>
            <person name="Heger A."/>
            <person name="Hillier L."/>
            <person name="Hinrichs A.S."/>
            <person name="Holmes I."/>
            <person name="Hoskins R.A."/>
            <person name="Hubisz M.J."/>
            <person name="Hultmark D."/>
            <person name="Huntley M.A."/>
            <person name="Jaffe D.B."/>
            <person name="Jagadeeshan S."/>
            <person name="Jeck W.R."/>
            <person name="Johnson J."/>
            <person name="Jones C.D."/>
            <person name="Jordan W.C."/>
            <person name="Karpen G.H."/>
            <person name="Kataoka E."/>
            <person name="Keightley P.D."/>
            <person name="Kheradpour P."/>
            <person name="Kirkness E.F."/>
            <person name="Koerich L.B."/>
            <person name="Kristiansen K."/>
            <person name="Kudrna D."/>
            <person name="Kulathinal R.J."/>
            <person name="Kumar S."/>
            <person name="Kwok R."/>
            <person name="Lander E."/>
            <person name="Langley C.H."/>
            <person name="Lapoint R."/>
            <person name="Lazzaro B.P."/>
            <person name="Lee S.J."/>
            <person name="Levesque L."/>
            <person name="Li R."/>
            <person name="Lin C.F."/>
            <person name="Lin M.F."/>
            <person name="Lindblad-Toh K."/>
            <person name="Llopart A."/>
            <person name="Long M."/>
            <person name="Low L."/>
            <person name="Lozovsky E."/>
            <person name="Lu J."/>
            <person name="Luo M."/>
            <person name="Machado C.A."/>
            <person name="Makalowski W."/>
            <person name="Marzo M."/>
            <person name="Matsuda M."/>
            <person name="Matzkin L."/>
            <person name="McAllister B."/>
            <person name="McBride C.S."/>
            <person name="McKernan B."/>
            <person name="McKernan K."/>
            <person name="Mendez-Lago M."/>
            <person name="Minx P."/>
            <person name="Mollenhauer M.U."/>
            <person name="Montooth K."/>
            <person name="Mount S.M."/>
            <person name="Mu X."/>
            <person name="Myers E."/>
            <person name="Negre B."/>
            <person name="Newfeld S."/>
            <person name="Nielsen R."/>
            <person name="Noor M.A."/>
            <person name="O'Grady P."/>
            <person name="Pachter L."/>
            <person name="Papaceit M."/>
            <person name="Parisi M.J."/>
            <person name="Parisi M."/>
            <person name="Parts L."/>
            <person name="Pedersen J.S."/>
            <person name="Pesole G."/>
            <person name="Phillippy A.M."/>
            <person name="Ponting C.P."/>
            <person name="Pop M."/>
            <person name="Porcelli D."/>
            <person name="Powell J.R."/>
            <person name="Prohaska S."/>
            <person name="Pruitt K."/>
            <person name="Puig M."/>
            <person name="Quesneville H."/>
            <person name="Ram K.R."/>
            <person name="Rand D."/>
            <person name="Rasmussen M.D."/>
            <person name="Reed L.K."/>
            <person name="Reenan R."/>
            <person name="Reily A."/>
            <person name="Remington K.A."/>
            <person name="Rieger T.T."/>
            <person name="Ritchie M.G."/>
            <person name="Robin C."/>
            <person name="Rogers Y.H."/>
            <person name="Rohde C."/>
            <person name="Rozas J."/>
            <person name="Rubenfield M.J."/>
            <person name="Ruiz A."/>
            <person name="Russo S."/>
            <person name="Salzberg S.L."/>
            <person name="Sanchez-Gracia A."/>
            <person name="Saranga D.J."/>
            <person name="Sato H."/>
            <person name="Schaeffer S.W."/>
            <person name="Schatz M.C."/>
            <person name="Schlenke T."/>
            <person name="Schwartz R."/>
            <person name="Segarra C."/>
            <person name="Singh R.S."/>
            <person name="Sirot L."/>
            <person name="Sirota M."/>
            <person name="Sisneros N.B."/>
            <person name="Smith C.D."/>
            <person name="Smith T.F."/>
            <person name="Spieth J."/>
            <person name="Stage D.E."/>
            <person name="Stark A."/>
            <person name="Stephan W."/>
            <person name="Strausberg R.L."/>
            <person name="Strempel S."/>
            <person name="Sturgill D."/>
            <person name="Sutton G."/>
            <person name="Sutton G.G."/>
            <person name="Tao W."/>
            <person name="Teichmann S."/>
            <person name="Tobari Y.N."/>
            <person name="Tomimura Y."/>
            <person name="Tsolas J.M."/>
            <person name="Valente V.L."/>
            <person name="Venter E."/>
            <person name="Venter J.C."/>
            <person name="Vicario S."/>
            <person name="Vieira F.G."/>
            <person name="Vilella A.J."/>
            <person name="Villasante A."/>
            <person name="Walenz B."/>
            <person name="Wang J."/>
            <person name="Wasserman M."/>
            <person name="Watts T."/>
            <person name="Wilson D."/>
            <person name="Wilson R.K."/>
            <person name="Wing R.A."/>
            <person name="Wolfner M.F."/>
            <person name="Wong A."/>
            <person name="Wong G.K."/>
            <person name="Wu C.I."/>
            <person name="Wu G."/>
            <person name="Yamamoto D."/>
            <person name="Yang H.P."/>
            <person name="Yang S.P."/>
            <person name="Yorke J.A."/>
            <person name="Yoshida K."/>
            <person name="Zdobnov E."/>
            <person name="Zhang P."/>
            <person name="Zhang Y."/>
            <person name="Zimin A.V."/>
            <person name="Baldwin J."/>
            <person name="Abdouelleil A."/>
            <person name="Abdulkadir J."/>
            <person name="Abebe A."/>
            <person name="Abera B."/>
            <person name="Abreu J."/>
            <person name="Acer S.C."/>
            <person name="Aftuck L."/>
            <person name="Alexander A."/>
            <person name="An P."/>
            <person name="Anderson E."/>
            <person name="Anderson S."/>
            <person name="Arachi H."/>
            <person name="Azer M."/>
            <person name="Bachantsang P."/>
            <person name="Barry A."/>
            <person name="Bayul T."/>
            <person name="Berlin A."/>
            <person name="Bessette D."/>
            <person name="Bloom T."/>
            <person name="Blye J."/>
            <person name="Boguslavskiy L."/>
            <person name="Bonnet C."/>
            <person name="Boukhgalter B."/>
            <person name="Bourzgui I."/>
            <person name="Brown A."/>
            <person name="Cahill P."/>
            <person name="Channer S."/>
            <person name="Cheshatsang Y."/>
            <person name="Chuda L."/>
            <person name="Citroen M."/>
            <person name="Collymore A."/>
            <person name="Cooke P."/>
            <person name="Costello M."/>
            <person name="D'Aco K."/>
            <person name="Daza R."/>
            <person name="De Haan G."/>
            <person name="DeGray S."/>
            <person name="DeMaso C."/>
            <person name="Dhargay N."/>
            <person name="Dooley K."/>
            <person name="Dooley E."/>
            <person name="Doricent M."/>
            <person name="Dorje P."/>
            <person name="Dorjee K."/>
            <person name="Dupes A."/>
            <person name="Elong R."/>
            <person name="Falk J."/>
            <person name="Farina A."/>
            <person name="Faro S."/>
            <person name="Ferguson D."/>
            <person name="Fisher S."/>
            <person name="Foley C.D."/>
            <person name="Franke A."/>
            <person name="Friedrich D."/>
            <person name="Gadbois L."/>
            <person name="Gearin G."/>
            <person name="Gearin C.R."/>
            <person name="Giannoukos G."/>
            <person name="Goode T."/>
            <person name="Graham J."/>
            <person name="Grandbois E."/>
            <person name="Grewal S."/>
            <person name="Gyaltsen K."/>
            <person name="Hafez N."/>
            <person name="Hagos B."/>
            <person name="Hall J."/>
            <person name="Henson C."/>
            <person name="Hollinger A."/>
            <person name="Honan T."/>
            <person name="Huard M.D."/>
            <person name="Hughes L."/>
            <person name="Hurhula B."/>
            <person name="Husby M.E."/>
            <person name="Kamat A."/>
            <person name="Kanga B."/>
            <person name="Kashin S."/>
            <person name="Khazanovich D."/>
            <person name="Kisner P."/>
            <person name="Lance K."/>
            <person name="Lara M."/>
            <person name="Lee W."/>
            <person name="Lennon N."/>
            <person name="Letendre F."/>
            <person name="LeVine R."/>
            <person name="Lipovsky A."/>
            <person name="Liu X."/>
            <person name="Liu J."/>
            <person name="Liu S."/>
            <person name="Lokyitsang T."/>
            <person name="Lokyitsang Y."/>
            <person name="Lubonja R."/>
            <person name="Lui A."/>
            <person name="MacDonald P."/>
            <person name="Magnisalis V."/>
            <person name="Maru K."/>
            <person name="Matthews C."/>
            <person name="McCusker W."/>
            <person name="McDonough S."/>
            <person name="Mehta T."/>
            <person name="Meldrim J."/>
            <person name="Meneus L."/>
            <person name="Mihai O."/>
            <person name="Mihalev A."/>
            <person name="Mihova T."/>
            <person name="Mittelman R."/>
            <person name="Mlenga V."/>
            <person name="Montmayeur A."/>
            <person name="Mulrain L."/>
            <person name="Navidi A."/>
            <person name="Naylor J."/>
            <person name="Negash T."/>
            <person name="Nguyen T."/>
            <person name="Nguyen N."/>
            <person name="Nicol R."/>
            <person name="Norbu C."/>
            <person name="Norbu N."/>
            <person name="Novod N."/>
            <person name="O'Neill B."/>
            <person name="Osman S."/>
            <person name="Markiewicz E."/>
            <person name="Oyono O.L."/>
            <person name="Patti C."/>
            <person name="Phunkhang P."/>
            <person name="Pierre F."/>
            <person name="Priest M."/>
            <person name="Raghuraman S."/>
            <person name="Rege F."/>
            <person name="Reyes R."/>
            <person name="Rise C."/>
            <person name="Rogov P."/>
            <person name="Ross K."/>
            <person name="Ryan E."/>
            <person name="Settipalli S."/>
            <person name="Shea T."/>
            <person name="Sherpa N."/>
            <person name="Shi L."/>
            <person name="Shih D."/>
            <person name="Sparrow T."/>
            <person name="Spaulding J."/>
            <person name="Stalker J."/>
            <person name="Stange-Thomann N."/>
            <person name="Stavropoulos S."/>
            <person name="Stone C."/>
            <person name="Strader C."/>
            <person name="Tesfaye S."/>
            <person name="Thomson T."/>
            <person name="Thoulutsang Y."/>
            <person name="Thoulutsang D."/>
            <person name="Topham K."/>
            <person name="Topping I."/>
            <person name="Tsamla T."/>
            <person name="Vassiliev H."/>
            <person name="Vo A."/>
            <person name="Wangchuk T."/>
            <person name="Wangdi T."/>
            <person name="Weiand M."/>
            <person name="Wilkinson J."/>
            <person name="Wilson A."/>
            <person name="Yadav S."/>
            <person name="Young G."/>
            <person name="Yu Q."/>
            <person name="Zembek L."/>
            <person name="Zhong D."/>
            <person name="Zimmer A."/>
            <person name="Zwirko Z."/>
            <person name="Jaffe D.B."/>
            <person name="Alvarez P."/>
            <person name="Brockman W."/>
            <person name="Butler J."/>
            <person name="Chin C."/>
            <person name="Gnerre S."/>
            <person name="Grabherr M."/>
            <person name="Kleber M."/>
            <person name="Mauceli E."/>
            <person name="MacCallum I."/>
        </authorList>
    </citation>
    <scope>NUCLEOTIDE SEQUENCE [LARGE SCALE GENOMIC DNA]</scope>
    <source>
        <strain evidence="10 11">TSC#14021-0224.01</strain>
    </source>
</reference>
<feature type="compositionally biased region" description="Polar residues" evidence="7">
    <location>
        <begin position="460"/>
        <end position="474"/>
    </location>
</feature>
<feature type="domain" description="Major facilitator superfamily (MFS) profile" evidence="9">
    <location>
        <begin position="32"/>
        <end position="455"/>
    </location>
</feature>
<feature type="region of interest" description="Disordered" evidence="7">
    <location>
        <begin position="460"/>
        <end position="486"/>
    </location>
</feature>
<dbReference type="FunFam" id="1.20.1250.20:FF:001077">
    <property type="entry name" value="GD11715"/>
    <property type="match status" value="1"/>
</dbReference>
<keyword evidence="2" id="KW-0813">Transport</keyword>
<name>B3NNX2_DROER</name>
<feature type="transmembrane region" description="Helical" evidence="8">
    <location>
        <begin position="362"/>
        <end position="381"/>
    </location>
</feature>
<protein>
    <recommendedName>
        <fullName evidence="9">Major facilitator superfamily (MFS) profile domain-containing protein</fullName>
    </recommendedName>
</protein>
<dbReference type="OrthoDB" id="2985014at2759"/>
<dbReference type="EMBL" id="CH954179">
    <property type="protein sequence ID" value="EDV56705.2"/>
    <property type="molecule type" value="Genomic_DNA"/>
</dbReference>
<dbReference type="FunFam" id="1.20.1250.20:FF:000003">
    <property type="entry name" value="Solute carrier family 17 member 3"/>
    <property type="match status" value="1"/>
</dbReference>
<dbReference type="PANTHER" id="PTHR11662:SF280">
    <property type="entry name" value="FI21844P1-RELATED"/>
    <property type="match status" value="1"/>
</dbReference>
<gene>
    <name evidence="10" type="primary">Dere\GG22806</name>
    <name evidence="10" type="synonym">dere_GLEANR_7501</name>
    <name evidence="10" type="synonym">GG22806</name>
    <name evidence="10" type="ORF">Dere_GG22806</name>
</gene>
<feature type="transmembrane region" description="Helical" evidence="8">
    <location>
        <begin position="198"/>
        <end position="217"/>
    </location>
</feature>
<feature type="transmembrane region" description="Helical" evidence="8">
    <location>
        <begin position="428"/>
        <end position="450"/>
    </location>
</feature>
<accession>B3NNX2</accession>
<dbReference type="HOGENOM" id="CLU_001265_5_0_1"/>
<evidence type="ECO:0000256" key="2">
    <source>
        <dbReference type="ARBA" id="ARBA00022448"/>
    </source>
</evidence>
<dbReference type="InterPro" id="IPR020846">
    <property type="entry name" value="MFS_dom"/>
</dbReference>
<evidence type="ECO:0000256" key="8">
    <source>
        <dbReference type="SAM" id="Phobius"/>
    </source>
</evidence>
<evidence type="ECO:0000256" key="6">
    <source>
        <dbReference type="ARBA" id="ARBA00023136"/>
    </source>
</evidence>
<evidence type="ECO:0000256" key="1">
    <source>
        <dbReference type="ARBA" id="ARBA00004141"/>
    </source>
</evidence>
<comment type="subcellular location">
    <subcellularLocation>
        <location evidence="1">Membrane</location>
        <topology evidence="1">Multi-pass membrane protein</topology>
    </subcellularLocation>
</comment>
<dbReference type="GO" id="GO:0015293">
    <property type="term" value="F:symporter activity"/>
    <property type="evidence" value="ECO:0007669"/>
    <property type="project" value="UniProtKB-KW"/>
</dbReference>
<dbReference type="AlphaFoldDB" id="B3NNX2"/>
<proteinExistence type="predicted"/>
<feature type="transmembrane region" description="Helical" evidence="8">
    <location>
        <begin position="393"/>
        <end position="416"/>
    </location>
</feature>
<dbReference type="eggNOG" id="KOG2532">
    <property type="taxonomic scope" value="Eukaryota"/>
</dbReference>
<evidence type="ECO:0000313" key="11">
    <source>
        <dbReference type="Proteomes" id="UP000008711"/>
    </source>
</evidence>
<dbReference type="InterPro" id="IPR011701">
    <property type="entry name" value="MFS"/>
</dbReference>
<keyword evidence="4" id="KW-0769">Symport</keyword>
<feature type="transmembrane region" description="Helical" evidence="8">
    <location>
        <begin position="286"/>
        <end position="317"/>
    </location>
</feature>
<dbReference type="GO" id="GO:0016020">
    <property type="term" value="C:membrane"/>
    <property type="evidence" value="ECO:0007669"/>
    <property type="project" value="UniProtKB-SubCell"/>
</dbReference>
<feature type="transmembrane region" description="Helical" evidence="8">
    <location>
        <begin position="103"/>
        <end position="126"/>
    </location>
</feature>
<keyword evidence="3 8" id="KW-0812">Transmembrane</keyword>
<keyword evidence="6 8" id="KW-0472">Membrane</keyword>
<organism evidence="10 11">
    <name type="scientific">Drosophila erecta</name>
    <name type="common">Fruit fly</name>
    <dbReference type="NCBI Taxonomy" id="7220"/>
    <lineage>
        <taxon>Eukaryota</taxon>
        <taxon>Metazoa</taxon>
        <taxon>Ecdysozoa</taxon>
        <taxon>Arthropoda</taxon>
        <taxon>Hexapoda</taxon>
        <taxon>Insecta</taxon>
        <taxon>Pterygota</taxon>
        <taxon>Neoptera</taxon>
        <taxon>Endopterygota</taxon>
        <taxon>Diptera</taxon>
        <taxon>Brachycera</taxon>
        <taxon>Muscomorpha</taxon>
        <taxon>Ephydroidea</taxon>
        <taxon>Drosophilidae</taxon>
        <taxon>Drosophila</taxon>
        <taxon>Sophophora</taxon>
    </lineage>
</organism>
<dbReference type="KEGG" id="der:6547539"/>